<reference evidence="2" key="1">
    <citation type="submission" date="2020-10" db="EMBL/GenBank/DDBJ databases">
        <authorList>
            <person name="Roach M.J.R."/>
        </authorList>
    </citation>
    <scope>NUCLEOTIDE SEQUENCE</scope>
    <source>
        <strain evidence="2">CBS 1945</strain>
    </source>
</reference>
<accession>A0A875S5V6</accession>
<dbReference type="PANTHER" id="PTHR36826:SF1">
    <property type="entry name" value="PROTEIN ECM13"/>
    <property type="match status" value="1"/>
</dbReference>
<feature type="region of interest" description="Disordered" evidence="1">
    <location>
        <begin position="140"/>
        <end position="229"/>
    </location>
</feature>
<dbReference type="InterPro" id="IPR037738">
    <property type="entry name" value="Ecm13-like"/>
</dbReference>
<dbReference type="RefSeq" id="XP_038778967.1">
    <property type="nucleotide sequence ID" value="XM_038923039.1"/>
</dbReference>
<dbReference type="EMBL" id="CP064814">
    <property type="protein sequence ID" value="QPG75402.1"/>
    <property type="molecule type" value="Genomic_DNA"/>
</dbReference>
<sequence>MTKMSMSISSTYALASKVKARLTKEAVKNDVNLNRLVCQANMLDSLIENLNEQYKIRKNPRAATISFDSISVNAGNSRPISEDYESDDIEDEYVYGDEEDEEEFTENDSLDSRSRIDKFYGEQKQQQDASFYGKITYYDSESESDSSDSDYSEMSDTESELDSDSEDEEEEEYEGGAAFDLRRMPSHSEESKKESILSQPEVKTVKYESPSLKIESSILNNNRRMGAVY</sequence>
<evidence type="ECO:0000313" key="2">
    <source>
        <dbReference type="EMBL" id="QPG75402.1"/>
    </source>
</evidence>
<organism evidence="2 3">
    <name type="scientific">Eeniella nana</name>
    <name type="common">Yeast</name>
    <name type="synonym">Brettanomyces nanus</name>
    <dbReference type="NCBI Taxonomy" id="13502"/>
    <lineage>
        <taxon>Eukaryota</taxon>
        <taxon>Fungi</taxon>
        <taxon>Dikarya</taxon>
        <taxon>Ascomycota</taxon>
        <taxon>Saccharomycotina</taxon>
        <taxon>Pichiomycetes</taxon>
        <taxon>Pichiales</taxon>
        <taxon>Pichiaceae</taxon>
        <taxon>Brettanomyces</taxon>
    </lineage>
</organism>
<protein>
    <submittedName>
        <fullName evidence="2">Uncharacterized protein</fullName>
    </submittedName>
</protein>
<dbReference type="AlphaFoldDB" id="A0A875S5V6"/>
<feature type="compositionally biased region" description="Basic and acidic residues" evidence="1">
    <location>
        <begin position="180"/>
        <end position="195"/>
    </location>
</feature>
<dbReference type="OrthoDB" id="5431245at2759"/>
<dbReference type="KEGG" id="bnn:FOA43_002756"/>
<evidence type="ECO:0000313" key="3">
    <source>
        <dbReference type="Proteomes" id="UP000662931"/>
    </source>
</evidence>
<gene>
    <name evidence="2" type="ORF">FOA43_002756</name>
</gene>
<evidence type="ECO:0000256" key="1">
    <source>
        <dbReference type="SAM" id="MobiDB-lite"/>
    </source>
</evidence>
<dbReference type="PANTHER" id="PTHR36826">
    <property type="entry name" value="PROTEIN ECM13"/>
    <property type="match status" value="1"/>
</dbReference>
<name>A0A875S5V6_EENNA</name>
<dbReference type="Proteomes" id="UP000662931">
    <property type="component" value="Chromosome 3"/>
</dbReference>
<dbReference type="GeneID" id="62196157"/>
<keyword evidence="3" id="KW-1185">Reference proteome</keyword>
<proteinExistence type="predicted"/>
<feature type="compositionally biased region" description="Acidic residues" evidence="1">
    <location>
        <begin position="140"/>
        <end position="174"/>
    </location>
</feature>